<name>A0A2A6CZY2_PRIPA</name>
<accession>A0A8R1YLE4</accession>
<evidence type="ECO:0000313" key="2">
    <source>
        <dbReference type="Proteomes" id="UP000005239"/>
    </source>
</evidence>
<dbReference type="AlphaFoldDB" id="A0A2A6CZY2"/>
<keyword evidence="2" id="KW-1185">Reference proteome</keyword>
<sequence>MKIDTQRIHSQFITTLIHFISQLIHLGLAILFTTEWHDLTAACPPLGHALTAVFGALTAIYGALSTAKGYALLTNFCDEPWAKRTLSILSMVTSSTSAFLACAALILLELEVSGNLTFCGISSDQTPVLPSRIFLVVSVLLNIILFTASLFLHWRQGRVDALDRDLAPTFVSSFSSFPTPSAPPLSNPSTYRLDPTARFHSPHYILSQYPTK</sequence>
<gene>
    <name evidence="1" type="primary">WBGene00205158</name>
</gene>
<reference evidence="2" key="1">
    <citation type="journal article" date="2008" name="Nat. Genet.">
        <title>The Pristionchus pacificus genome provides a unique perspective on nematode lifestyle and parasitism.</title>
        <authorList>
            <person name="Dieterich C."/>
            <person name="Clifton S.W."/>
            <person name="Schuster L.N."/>
            <person name="Chinwalla A."/>
            <person name="Delehaunty K."/>
            <person name="Dinkelacker I."/>
            <person name="Fulton L."/>
            <person name="Fulton R."/>
            <person name="Godfrey J."/>
            <person name="Minx P."/>
            <person name="Mitreva M."/>
            <person name="Roeseler W."/>
            <person name="Tian H."/>
            <person name="Witte H."/>
            <person name="Yang S.P."/>
            <person name="Wilson R.K."/>
            <person name="Sommer R.J."/>
        </authorList>
    </citation>
    <scope>NUCLEOTIDE SEQUENCE [LARGE SCALE GENOMIC DNA]</scope>
    <source>
        <strain evidence="2">PS312</strain>
    </source>
</reference>
<evidence type="ECO:0000313" key="1">
    <source>
        <dbReference type="EnsemblMetazoa" id="PPA32297.1"/>
    </source>
</evidence>
<accession>A0A2A6CZY2</accession>
<reference evidence="1" key="2">
    <citation type="submission" date="2022-06" db="UniProtKB">
        <authorList>
            <consortium name="EnsemblMetazoa"/>
        </authorList>
    </citation>
    <scope>IDENTIFICATION</scope>
    <source>
        <strain evidence="1">PS312</strain>
    </source>
</reference>
<protein>
    <submittedName>
        <fullName evidence="1">Uncharacterized protein</fullName>
    </submittedName>
</protein>
<dbReference type="EnsemblMetazoa" id="PPA32297.1">
    <property type="protein sequence ID" value="PPA32297.1"/>
    <property type="gene ID" value="WBGene00205158"/>
</dbReference>
<proteinExistence type="predicted"/>
<organism evidence="1 2">
    <name type="scientific">Pristionchus pacificus</name>
    <name type="common">Parasitic nematode worm</name>
    <dbReference type="NCBI Taxonomy" id="54126"/>
    <lineage>
        <taxon>Eukaryota</taxon>
        <taxon>Metazoa</taxon>
        <taxon>Ecdysozoa</taxon>
        <taxon>Nematoda</taxon>
        <taxon>Chromadorea</taxon>
        <taxon>Rhabditida</taxon>
        <taxon>Rhabditina</taxon>
        <taxon>Diplogasteromorpha</taxon>
        <taxon>Diplogasteroidea</taxon>
        <taxon>Neodiplogasteridae</taxon>
        <taxon>Pristionchus</taxon>
    </lineage>
</organism>
<dbReference type="Proteomes" id="UP000005239">
    <property type="component" value="Unassembled WGS sequence"/>
</dbReference>